<comment type="caution">
    <text evidence="2">The sequence shown here is derived from an EMBL/GenBank/DDBJ whole genome shotgun (WGS) entry which is preliminary data.</text>
</comment>
<dbReference type="Proteomes" id="UP001165060">
    <property type="component" value="Unassembled WGS sequence"/>
</dbReference>
<sequence>MNYHRNHPAVTPHEFHHTSKTVRSTMDTLDKIRRDGWKPRDASLERRARRLRGTYGVADITQHPELRTRLAQPPGAGSLLSQALSANANVVADDRGFFPDGSRPGGHLPRQRGVSAGRDRFARPLREAEAAARAEADPKPFYPAGKATTRAEPAYRQDNTLAFDAGRHASIQLLDDPLGGTEMAWPSLGGEALGGGGRSGVA</sequence>
<feature type="non-terminal residue" evidence="2">
    <location>
        <position position="202"/>
    </location>
</feature>
<keyword evidence="3" id="KW-1185">Reference proteome</keyword>
<evidence type="ECO:0000313" key="2">
    <source>
        <dbReference type="EMBL" id="GMI35567.1"/>
    </source>
</evidence>
<accession>A0ABQ6MXG9</accession>
<proteinExistence type="predicted"/>
<gene>
    <name evidence="2" type="ORF">TeGR_g12422</name>
</gene>
<organism evidence="2 3">
    <name type="scientific">Tetraparma gracilis</name>
    <dbReference type="NCBI Taxonomy" id="2962635"/>
    <lineage>
        <taxon>Eukaryota</taxon>
        <taxon>Sar</taxon>
        <taxon>Stramenopiles</taxon>
        <taxon>Ochrophyta</taxon>
        <taxon>Bolidophyceae</taxon>
        <taxon>Parmales</taxon>
        <taxon>Triparmaceae</taxon>
        <taxon>Tetraparma</taxon>
    </lineage>
</organism>
<protein>
    <submittedName>
        <fullName evidence="2">Uncharacterized protein</fullName>
    </submittedName>
</protein>
<name>A0ABQ6MXG9_9STRA</name>
<feature type="region of interest" description="Disordered" evidence="1">
    <location>
        <begin position="97"/>
        <end position="117"/>
    </location>
</feature>
<evidence type="ECO:0000256" key="1">
    <source>
        <dbReference type="SAM" id="MobiDB-lite"/>
    </source>
</evidence>
<dbReference type="EMBL" id="BRYB01000693">
    <property type="protein sequence ID" value="GMI35567.1"/>
    <property type="molecule type" value="Genomic_DNA"/>
</dbReference>
<reference evidence="2 3" key="1">
    <citation type="journal article" date="2023" name="Commun. Biol.">
        <title>Genome analysis of Parmales, the sister group of diatoms, reveals the evolutionary specialization of diatoms from phago-mixotrophs to photoautotrophs.</title>
        <authorList>
            <person name="Ban H."/>
            <person name="Sato S."/>
            <person name="Yoshikawa S."/>
            <person name="Yamada K."/>
            <person name="Nakamura Y."/>
            <person name="Ichinomiya M."/>
            <person name="Sato N."/>
            <person name="Blanc-Mathieu R."/>
            <person name="Endo H."/>
            <person name="Kuwata A."/>
            <person name="Ogata H."/>
        </authorList>
    </citation>
    <scope>NUCLEOTIDE SEQUENCE [LARGE SCALE GENOMIC DNA]</scope>
</reference>
<evidence type="ECO:0000313" key="3">
    <source>
        <dbReference type="Proteomes" id="UP001165060"/>
    </source>
</evidence>
<feature type="region of interest" description="Disordered" evidence="1">
    <location>
        <begin position="1"/>
        <end position="21"/>
    </location>
</feature>